<dbReference type="EMBL" id="VIGI01000004">
    <property type="protein sequence ID" value="KAB8301455.1"/>
    <property type="molecule type" value="Genomic_DNA"/>
</dbReference>
<accession>A0A5N6KDK9</accession>
<proteinExistence type="predicted"/>
<comment type="caution">
    <text evidence="1">The sequence shown here is derived from an EMBL/GenBank/DDBJ whole genome shotgun (WGS) entry which is preliminary data.</text>
</comment>
<evidence type="ECO:0000313" key="2">
    <source>
        <dbReference type="Proteomes" id="UP000326757"/>
    </source>
</evidence>
<gene>
    <name evidence="1" type="ORF">EYC80_003319</name>
</gene>
<evidence type="ECO:0000313" key="1">
    <source>
        <dbReference type="EMBL" id="KAB8301455.1"/>
    </source>
</evidence>
<dbReference type="AlphaFoldDB" id="A0A5N6KDK9"/>
<name>A0A5N6KDK9_MONLA</name>
<reference evidence="1 2" key="1">
    <citation type="submission" date="2019-06" db="EMBL/GenBank/DDBJ databases">
        <title>Genome Sequence of the Brown Rot Fungal Pathogen Monilinia laxa.</title>
        <authorList>
            <person name="De Miccolis Angelini R.M."/>
            <person name="Landi L."/>
            <person name="Abate D."/>
            <person name="Pollastro S."/>
            <person name="Romanazzi G."/>
            <person name="Faretra F."/>
        </authorList>
    </citation>
    <scope>NUCLEOTIDE SEQUENCE [LARGE SCALE GENOMIC DNA]</scope>
    <source>
        <strain evidence="1 2">Mlax316</strain>
    </source>
</reference>
<dbReference type="Proteomes" id="UP000326757">
    <property type="component" value="Unassembled WGS sequence"/>
</dbReference>
<sequence length="443" mass="51607">MENSTSLVDQPRPELLSSIHSRVLEMIQKSVNDIKNDFRESPGDYEEVMDFARNCHVSENMSPEEFEEFLEELFAIEGHQNLRDDHHKEQALRMEREKLANAKSRADHTRACEVQGNSALLRLPREIRDTTWKDVVSGSIVHVSRDLDSSSYSYHSCIAPRGLMSSACHPGEGDHAPCATNGPSDFPSYRLICKQINLELPDPRRTFFSKSAFHFDNLEDTRDYLFALKKSDRAAINHLRLPIPYSLPQQHRRSGPVFEAWEAIMNYFSCPWVRETLNLDSSKDSDERYIQEPWYFYYSSCYYRNNRDRMYKKWQIGFGNTSWDMDIASLRYKGEPKIDIGMSYAESAQSIFENHHYNRGAMPFTTNFADPPDWLRSLLQFRQYSGLNFHFWDASGVRCVPRYEAFIKALHEQVSHSEIGPWKLVEFRGIPFGNPDRHSLRGL</sequence>
<dbReference type="PANTHER" id="PTHR38790">
    <property type="entry name" value="2EXR DOMAIN-CONTAINING PROTEIN-RELATED"/>
    <property type="match status" value="1"/>
</dbReference>
<dbReference type="OrthoDB" id="4757095at2759"/>
<keyword evidence="2" id="KW-1185">Reference proteome</keyword>
<dbReference type="PANTHER" id="PTHR38790:SF8">
    <property type="entry name" value="F-BOX DOMAIN-CONTAINING PROTEIN"/>
    <property type="match status" value="1"/>
</dbReference>
<protein>
    <submittedName>
        <fullName evidence="1">Uncharacterized protein</fullName>
    </submittedName>
</protein>
<organism evidence="1 2">
    <name type="scientific">Monilinia laxa</name>
    <name type="common">Brown rot fungus</name>
    <name type="synonym">Sclerotinia laxa</name>
    <dbReference type="NCBI Taxonomy" id="61186"/>
    <lineage>
        <taxon>Eukaryota</taxon>
        <taxon>Fungi</taxon>
        <taxon>Dikarya</taxon>
        <taxon>Ascomycota</taxon>
        <taxon>Pezizomycotina</taxon>
        <taxon>Leotiomycetes</taxon>
        <taxon>Helotiales</taxon>
        <taxon>Sclerotiniaceae</taxon>
        <taxon>Monilinia</taxon>
    </lineage>
</organism>